<gene>
    <name evidence="1" type="ORF">N7644_04125</name>
</gene>
<evidence type="ECO:0000313" key="2">
    <source>
        <dbReference type="Proteomes" id="UP001159329"/>
    </source>
</evidence>
<sequence length="74" mass="8327">MSCLIRVSEFIKRVYGDADGGATPPTPQTITRQCRLGELPAEQLGSGKRKNWYINWDIYKKKTGDDLVNKVLQG</sequence>
<dbReference type="Proteomes" id="UP001159329">
    <property type="component" value="Unassembled WGS sequence"/>
</dbReference>
<organism evidence="1 2">
    <name type="scientific">Acinetobacter courvalinii</name>
    <dbReference type="NCBI Taxonomy" id="280147"/>
    <lineage>
        <taxon>Bacteria</taxon>
        <taxon>Pseudomonadati</taxon>
        <taxon>Pseudomonadota</taxon>
        <taxon>Gammaproteobacteria</taxon>
        <taxon>Moraxellales</taxon>
        <taxon>Moraxellaceae</taxon>
        <taxon>Acinetobacter</taxon>
    </lineage>
</organism>
<accession>A0AA42ICL4</accession>
<protein>
    <submittedName>
        <fullName evidence="1">Uncharacterized protein</fullName>
    </submittedName>
</protein>
<reference evidence="1" key="1">
    <citation type="submission" date="2022-09" db="EMBL/GenBank/DDBJ databases">
        <title>Intensive care unit water sources are persistently colonized with multi-drug resistant bacteria and are the site of extensive horizontal gene transfer of antibiotic resistance genes.</title>
        <authorList>
            <person name="Diorio-Toth L."/>
        </authorList>
    </citation>
    <scope>NUCLEOTIDE SEQUENCE</scope>
    <source>
        <strain evidence="1">GD04005</strain>
    </source>
</reference>
<evidence type="ECO:0000313" key="1">
    <source>
        <dbReference type="EMBL" id="MDH0562866.1"/>
    </source>
</evidence>
<comment type="caution">
    <text evidence="1">The sequence shown here is derived from an EMBL/GenBank/DDBJ whole genome shotgun (WGS) entry which is preliminary data.</text>
</comment>
<proteinExistence type="predicted"/>
<dbReference type="EMBL" id="JAOEEO010000001">
    <property type="protein sequence ID" value="MDH0562866.1"/>
    <property type="molecule type" value="Genomic_DNA"/>
</dbReference>
<dbReference type="RefSeq" id="WP_009515444.1">
    <property type="nucleotide sequence ID" value="NZ_JADWNM010000001.1"/>
</dbReference>
<name>A0AA42ICL4_9GAMM</name>
<dbReference type="AlphaFoldDB" id="A0AA42ICL4"/>